<evidence type="ECO:0000313" key="1">
    <source>
        <dbReference type="EMBL" id="AFZ79831.1"/>
    </source>
</evidence>
<dbReference type="Gene3D" id="2.120.10.90">
    <property type="entry name" value="DNA gyrase/topoisomerase IV, subunit A, C-terminal"/>
    <property type="match status" value="1"/>
</dbReference>
<proteinExistence type="predicted"/>
<gene>
    <name evidence="1" type="ORF">BEWA_026800</name>
</gene>
<organism evidence="1 2">
    <name type="scientific">Theileria equi strain WA</name>
    <dbReference type="NCBI Taxonomy" id="1537102"/>
    <lineage>
        <taxon>Eukaryota</taxon>
        <taxon>Sar</taxon>
        <taxon>Alveolata</taxon>
        <taxon>Apicomplexa</taxon>
        <taxon>Aconoidasida</taxon>
        <taxon>Piroplasmida</taxon>
        <taxon>Theileriidae</taxon>
        <taxon>Theileria</taxon>
    </lineage>
</organism>
<dbReference type="InterPro" id="IPR035516">
    <property type="entry name" value="Gyrase/topoIV_suA_C"/>
</dbReference>
<dbReference type="KEGG" id="beq:BEWA_026800"/>
<name>L0AXT7_THEEQ</name>
<dbReference type="SUPFAM" id="SSF101904">
    <property type="entry name" value="GyrA/ParC C-terminal domain-like"/>
    <property type="match status" value="1"/>
</dbReference>
<dbReference type="STRING" id="1537102.L0AXT7"/>
<protein>
    <submittedName>
        <fullName evidence="1">Uncharacterized protein</fullName>
    </submittedName>
</protein>
<reference evidence="1 2" key="1">
    <citation type="journal article" date="2012" name="BMC Genomics">
        <title>Comparative genomic analysis and phylogenetic position of Theileria equi.</title>
        <authorList>
            <person name="Kappmeyer L.S."/>
            <person name="Thiagarajan M."/>
            <person name="Herndon D.R."/>
            <person name="Ramsay J.D."/>
            <person name="Caler E."/>
            <person name="Djikeng A."/>
            <person name="Gillespie J.J."/>
            <person name="Lau A.O."/>
            <person name="Roalson E.H."/>
            <person name="Silva J.C."/>
            <person name="Silva M.G."/>
            <person name="Suarez C.E."/>
            <person name="Ueti M.W."/>
            <person name="Nene V.M."/>
            <person name="Mealey R.H."/>
            <person name="Knowles D.P."/>
            <person name="Brayton K.A."/>
        </authorList>
    </citation>
    <scope>NUCLEOTIDE SEQUENCE [LARGE SCALE GENOMIC DNA]</scope>
    <source>
        <strain evidence="1 2">WA</strain>
    </source>
</reference>
<dbReference type="Proteomes" id="UP000031512">
    <property type="component" value="Chromosome 1"/>
</dbReference>
<dbReference type="AlphaFoldDB" id="L0AXT7"/>
<dbReference type="VEuPathDB" id="PiroplasmaDB:BEWA_026800"/>
<keyword evidence="2" id="KW-1185">Reference proteome</keyword>
<evidence type="ECO:0000313" key="2">
    <source>
        <dbReference type="Proteomes" id="UP000031512"/>
    </source>
</evidence>
<dbReference type="EMBL" id="CP001669">
    <property type="protein sequence ID" value="AFZ79831.1"/>
    <property type="molecule type" value="Genomic_DNA"/>
</dbReference>
<dbReference type="RefSeq" id="XP_004829497.1">
    <property type="nucleotide sequence ID" value="XM_004829440.1"/>
</dbReference>
<dbReference type="GeneID" id="15807208"/>
<sequence length="131" mass="14611">MENRIKKMLRLIYPKSGDSVSCGTIIEDEMARLLLISEKGKAKLVPQSEIKLQRYGGRGYDLLRQGPSGDDKLVASLSVKETQQVILVSSGGLLAKKHISVMRLAHKHHKMKKFWQKGAMEGTVSFATPFD</sequence>
<accession>L0AXT7</accession>